<evidence type="ECO:0000256" key="1">
    <source>
        <dbReference type="ARBA" id="ARBA00007957"/>
    </source>
</evidence>
<sequence length="156" mass="17159">MSLNHNHQRCIDDAMAMARHRCSERGARLTPIRADILKLIWASHQPVGAYDLLESLSARSERRSTPPTVYRALDFLLEQGLIHRIASLNAFVGCNDPGHGHSGHFLICKDCNNATELLADGIGTAIQSAARQQDFTIDSQSVEIVGRCKHCAGQND</sequence>
<comment type="subcellular location">
    <subcellularLocation>
        <location evidence="7">Cytoplasm</location>
    </subcellularLocation>
</comment>
<dbReference type="InterPro" id="IPR036390">
    <property type="entry name" value="WH_DNA-bd_sf"/>
</dbReference>
<proteinExistence type="inferred from homology"/>
<keyword evidence="6 7" id="KW-0804">Transcription</keyword>
<evidence type="ECO:0000256" key="3">
    <source>
        <dbReference type="ARBA" id="ARBA00022833"/>
    </source>
</evidence>
<dbReference type="InterPro" id="IPR036388">
    <property type="entry name" value="WH-like_DNA-bd_sf"/>
</dbReference>
<dbReference type="Gene3D" id="3.30.1490.190">
    <property type="match status" value="1"/>
</dbReference>
<comment type="similarity">
    <text evidence="1 7">Belongs to the Fur family.</text>
</comment>
<evidence type="ECO:0000256" key="2">
    <source>
        <dbReference type="ARBA" id="ARBA00022491"/>
    </source>
</evidence>
<keyword evidence="4 7" id="KW-0805">Transcription regulation</keyword>
<evidence type="ECO:0000256" key="6">
    <source>
        <dbReference type="ARBA" id="ARBA00023163"/>
    </source>
</evidence>
<dbReference type="RefSeq" id="WP_168450864.1">
    <property type="nucleotide sequence ID" value="NZ_JAAWWK010000004.1"/>
</dbReference>
<dbReference type="PANTHER" id="PTHR33202:SF6">
    <property type="entry name" value="ZINC UPTAKE REGULATION PROTEIN"/>
    <property type="match status" value="1"/>
</dbReference>
<dbReference type="CDD" id="cd07153">
    <property type="entry name" value="Fur_like"/>
    <property type="match status" value="1"/>
</dbReference>
<keyword evidence="7" id="KW-0408">Iron</keyword>
<keyword evidence="9" id="KW-1185">Reference proteome</keyword>
<evidence type="ECO:0000313" key="8">
    <source>
        <dbReference type="EMBL" id="NKI18350.1"/>
    </source>
</evidence>
<dbReference type="SUPFAM" id="SSF46785">
    <property type="entry name" value="Winged helix' DNA-binding domain"/>
    <property type="match status" value="1"/>
</dbReference>
<dbReference type="Pfam" id="PF01475">
    <property type="entry name" value="FUR"/>
    <property type="match status" value="1"/>
</dbReference>
<dbReference type="Gene3D" id="1.10.10.10">
    <property type="entry name" value="Winged helix-like DNA-binding domain superfamily/Winged helix DNA-binding domain"/>
    <property type="match status" value="1"/>
</dbReference>
<name>A0ABX1GGL3_9GAMM</name>
<evidence type="ECO:0000256" key="7">
    <source>
        <dbReference type="RuleBase" id="RU364037"/>
    </source>
</evidence>
<dbReference type="Proteomes" id="UP000765845">
    <property type="component" value="Unassembled WGS sequence"/>
</dbReference>
<comment type="caution">
    <text evidence="8">The sequence shown here is derived from an EMBL/GenBank/DDBJ whole genome shotgun (WGS) entry which is preliminary data.</text>
</comment>
<reference evidence="8 9" key="1">
    <citation type="submission" date="2020-04" db="EMBL/GenBank/DDBJ databases">
        <authorList>
            <person name="Yoon J."/>
        </authorList>
    </citation>
    <scope>NUCLEOTIDE SEQUENCE [LARGE SCALE GENOMIC DNA]</scope>
    <source>
        <strain evidence="8 9">KMU-166</strain>
    </source>
</reference>
<gene>
    <name evidence="7" type="primary">fur</name>
    <name evidence="8" type="ORF">HCU74_13115</name>
</gene>
<dbReference type="PANTHER" id="PTHR33202">
    <property type="entry name" value="ZINC UPTAKE REGULATION PROTEIN"/>
    <property type="match status" value="1"/>
</dbReference>
<keyword evidence="7" id="KW-0963">Cytoplasm</keyword>
<dbReference type="EMBL" id="JAAWWK010000004">
    <property type="protein sequence ID" value="NKI18350.1"/>
    <property type="molecule type" value="Genomic_DNA"/>
</dbReference>
<dbReference type="InterPro" id="IPR002481">
    <property type="entry name" value="FUR"/>
</dbReference>
<accession>A0ABX1GGL3</accession>
<evidence type="ECO:0000256" key="5">
    <source>
        <dbReference type="ARBA" id="ARBA00023125"/>
    </source>
</evidence>
<evidence type="ECO:0000313" key="9">
    <source>
        <dbReference type="Proteomes" id="UP000765845"/>
    </source>
</evidence>
<keyword evidence="7" id="KW-0479">Metal-binding</keyword>
<comment type="subunit">
    <text evidence="7">Homodimer.</text>
</comment>
<keyword evidence="3 7" id="KW-0862">Zinc</keyword>
<evidence type="ECO:0000256" key="4">
    <source>
        <dbReference type="ARBA" id="ARBA00023015"/>
    </source>
</evidence>
<protein>
    <recommendedName>
        <fullName evidence="7">Ferric uptake regulation protein</fullName>
    </recommendedName>
</protein>
<keyword evidence="5 7" id="KW-0238">DNA-binding</keyword>
<keyword evidence="2 7" id="KW-0678">Repressor</keyword>
<dbReference type="InterPro" id="IPR043135">
    <property type="entry name" value="Fur_C"/>
</dbReference>
<organism evidence="8 9">
    <name type="scientific">Spongiibacter thalassae</name>
    <dbReference type="NCBI Taxonomy" id="2721624"/>
    <lineage>
        <taxon>Bacteria</taxon>
        <taxon>Pseudomonadati</taxon>
        <taxon>Pseudomonadota</taxon>
        <taxon>Gammaproteobacteria</taxon>
        <taxon>Cellvibrionales</taxon>
        <taxon>Spongiibacteraceae</taxon>
        <taxon>Spongiibacter</taxon>
    </lineage>
</organism>